<dbReference type="AlphaFoldDB" id="A0A849BP75"/>
<comment type="caution">
    <text evidence="3">The sequence shown here is derived from an EMBL/GenBank/DDBJ whole genome shotgun (WGS) entry which is preliminary data.</text>
</comment>
<dbReference type="RefSeq" id="WP_171202669.1">
    <property type="nucleotide sequence ID" value="NZ_BAAANP010000002.1"/>
</dbReference>
<dbReference type="InterPro" id="IPR012347">
    <property type="entry name" value="Ferritin-like"/>
</dbReference>
<dbReference type="Proteomes" id="UP000555552">
    <property type="component" value="Unassembled WGS sequence"/>
</dbReference>
<accession>A0A849BP75</accession>
<dbReference type="InterPro" id="IPR005183">
    <property type="entry name" value="DUF305_CopM-like"/>
</dbReference>
<reference evidence="3 4" key="1">
    <citation type="submission" date="2020-05" db="EMBL/GenBank/DDBJ databases">
        <title>MicrobeNet Type strains.</title>
        <authorList>
            <person name="Nicholson A.C."/>
        </authorList>
    </citation>
    <scope>NUCLEOTIDE SEQUENCE [LARGE SCALE GENOMIC DNA]</scope>
    <source>
        <strain evidence="3 4">JCM 14547</strain>
    </source>
</reference>
<evidence type="ECO:0000313" key="3">
    <source>
        <dbReference type="EMBL" id="NNH22837.1"/>
    </source>
</evidence>
<dbReference type="EMBL" id="JABEMA010000073">
    <property type="protein sequence ID" value="NNH22837.1"/>
    <property type="molecule type" value="Genomic_DNA"/>
</dbReference>
<feature type="domain" description="DUF305" evidence="2">
    <location>
        <begin position="62"/>
        <end position="236"/>
    </location>
</feature>
<gene>
    <name evidence="3" type="ORF">HLB09_06980</name>
</gene>
<keyword evidence="4" id="KW-1185">Reference proteome</keyword>
<feature type="signal peptide" evidence="1">
    <location>
        <begin position="1"/>
        <end position="29"/>
    </location>
</feature>
<keyword evidence="1" id="KW-0732">Signal</keyword>
<dbReference type="PANTHER" id="PTHR36933:SF1">
    <property type="entry name" value="SLL0788 PROTEIN"/>
    <property type="match status" value="1"/>
</dbReference>
<name>A0A849BP75_9ACTN</name>
<sequence length="239" mass="24934">MTTHRTTSTRPTARRAAGALALAAALVLAGCGDDVEAGGPAPVASSAPSASAGSSASASAADVAFLTGMIPHHRQATEMAQLVDGRSEDPEVTALAQQIEGEQQPEIDEMSALLESYGEPVPEGMPGEGMSMDGMDHEGMDHEGMEHEDMDHEGTDHGGASGMEGMMSPEDMASLEAASGAEFDRMWLTMMVEHHRGAVSMSETALEDAQDPQVRELAQRIITAQEAEISTMEGLLAQG</sequence>
<protein>
    <submittedName>
        <fullName evidence="3">DUF305 domain-containing protein</fullName>
    </submittedName>
</protein>
<proteinExistence type="predicted"/>
<dbReference type="Gene3D" id="1.20.1260.10">
    <property type="match status" value="1"/>
</dbReference>
<evidence type="ECO:0000256" key="1">
    <source>
        <dbReference type="SAM" id="SignalP"/>
    </source>
</evidence>
<dbReference type="PROSITE" id="PS51257">
    <property type="entry name" value="PROKAR_LIPOPROTEIN"/>
    <property type="match status" value="1"/>
</dbReference>
<evidence type="ECO:0000259" key="2">
    <source>
        <dbReference type="Pfam" id="PF03713"/>
    </source>
</evidence>
<dbReference type="PANTHER" id="PTHR36933">
    <property type="entry name" value="SLL0788 PROTEIN"/>
    <property type="match status" value="1"/>
</dbReference>
<organism evidence="3 4">
    <name type="scientific">Pseudokineococcus marinus</name>
    <dbReference type="NCBI Taxonomy" id="351215"/>
    <lineage>
        <taxon>Bacteria</taxon>
        <taxon>Bacillati</taxon>
        <taxon>Actinomycetota</taxon>
        <taxon>Actinomycetes</taxon>
        <taxon>Kineosporiales</taxon>
        <taxon>Kineosporiaceae</taxon>
        <taxon>Pseudokineococcus</taxon>
    </lineage>
</organism>
<evidence type="ECO:0000313" key="4">
    <source>
        <dbReference type="Proteomes" id="UP000555552"/>
    </source>
</evidence>
<feature type="chain" id="PRO_5038548115" evidence="1">
    <location>
        <begin position="30"/>
        <end position="239"/>
    </location>
</feature>
<dbReference type="Pfam" id="PF03713">
    <property type="entry name" value="DUF305"/>
    <property type="match status" value="1"/>
</dbReference>